<dbReference type="InterPro" id="IPR006076">
    <property type="entry name" value="FAD-dep_OxRdtase"/>
</dbReference>
<evidence type="ECO:0000256" key="3">
    <source>
        <dbReference type="ARBA" id="ARBA00023004"/>
    </source>
</evidence>
<gene>
    <name evidence="6" type="ORF">BD289DRAFT_460818</name>
</gene>
<dbReference type="PANTHER" id="PTHR13847:SF281">
    <property type="entry name" value="FAD DEPENDENT OXIDOREDUCTASE DOMAIN-CONTAINING PROTEIN"/>
    <property type="match status" value="1"/>
</dbReference>
<evidence type="ECO:0000313" key="7">
    <source>
        <dbReference type="Proteomes" id="UP000241462"/>
    </source>
</evidence>
<dbReference type="GO" id="GO:0051537">
    <property type="term" value="F:2 iron, 2 sulfur cluster binding"/>
    <property type="evidence" value="ECO:0007669"/>
    <property type="project" value="UniProtKB-KW"/>
</dbReference>
<keyword evidence="3" id="KW-0408">Iron</keyword>
<evidence type="ECO:0000256" key="1">
    <source>
        <dbReference type="ARBA" id="ARBA00022714"/>
    </source>
</evidence>
<dbReference type="InterPro" id="IPR036188">
    <property type="entry name" value="FAD/NAD-bd_sf"/>
</dbReference>
<dbReference type="Gene3D" id="3.30.9.10">
    <property type="entry name" value="D-Amino Acid Oxidase, subunit A, domain 2"/>
    <property type="match status" value="1"/>
</dbReference>
<reference evidence="6 7" key="1">
    <citation type="journal article" date="2018" name="Mycol. Prog.">
        <title>Coniella lustricola, a new species from submerged detritus.</title>
        <authorList>
            <person name="Raudabaugh D.B."/>
            <person name="Iturriaga T."/>
            <person name="Carver A."/>
            <person name="Mondo S."/>
            <person name="Pangilinan J."/>
            <person name="Lipzen A."/>
            <person name="He G."/>
            <person name="Amirebrahimi M."/>
            <person name="Grigoriev I.V."/>
            <person name="Miller A.N."/>
        </authorList>
    </citation>
    <scope>NUCLEOTIDE SEQUENCE [LARGE SCALE GENOMIC DNA]</scope>
    <source>
        <strain evidence="6 7">B22-T-1</strain>
    </source>
</reference>
<dbReference type="Gene3D" id="3.50.50.60">
    <property type="entry name" value="FAD/NAD(P)-binding domain"/>
    <property type="match status" value="1"/>
</dbReference>
<dbReference type="OrthoDB" id="429143at2759"/>
<dbReference type="EMBL" id="KZ678439">
    <property type="protein sequence ID" value="PSR85681.1"/>
    <property type="molecule type" value="Genomic_DNA"/>
</dbReference>
<evidence type="ECO:0000259" key="5">
    <source>
        <dbReference type="PROSITE" id="PS51296"/>
    </source>
</evidence>
<dbReference type="InParanoid" id="A0A2T3A8E2"/>
<proteinExistence type="predicted"/>
<dbReference type="Proteomes" id="UP000241462">
    <property type="component" value="Unassembled WGS sequence"/>
</dbReference>
<dbReference type="SUPFAM" id="SSF51905">
    <property type="entry name" value="FAD/NAD(P)-binding domain"/>
    <property type="match status" value="1"/>
</dbReference>
<dbReference type="InterPro" id="IPR038010">
    <property type="entry name" value="YhfW_C"/>
</dbReference>
<organism evidence="6 7">
    <name type="scientific">Coniella lustricola</name>
    <dbReference type="NCBI Taxonomy" id="2025994"/>
    <lineage>
        <taxon>Eukaryota</taxon>
        <taxon>Fungi</taxon>
        <taxon>Dikarya</taxon>
        <taxon>Ascomycota</taxon>
        <taxon>Pezizomycotina</taxon>
        <taxon>Sordariomycetes</taxon>
        <taxon>Sordariomycetidae</taxon>
        <taxon>Diaporthales</taxon>
        <taxon>Schizoparmaceae</taxon>
        <taxon>Coniella</taxon>
    </lineage>
</organism>
<dbReference type="GO" id="GO:0046872">
    <property type="term" value="F:metal ion binding"/>
    <property type="evidence" value="ECO:0007669"/>
    <property type="project" value="UniProtKB-KW"/>
</dbReference>
<dbReference type="PANTHER" id="PTHR13847">
    <property type="entry name" value="SARCOSINE DEHYDROGENASE-RELATED"/>
    <property type="match status" value="1"/>
</dbReference>
<dbReference type="PROSITE" id="PS51296">
    <property type="entry name" value="RIESKE"/>
    <property type="match status" value="1"/>
</dbReference>
<accession>A0A2T3A8E2</accession>
<protein>
    <submittedName>
        <fullName evidence="6">FAD dependent oxidoreductase</fullName>
    </submittedName>
</protein>
<dbReference type="SUPFAM" id="SSF50022">
    <property type="entry name" value="ISP domain"/>
    <property type="match status" value="1"/>
</dbReference>
<dbReference type="AlphaFoldDB" id="A0A2T3A8E2"/>
<evidence type="ECO:0000256" key="2">
    <source>
        <dbReference type="ARBA" id="ARBA00022723"/>
    </source>
</evidence>
<keyword evidence="2" id="KW-0479">Metal-binding</keyword>
<dbReference type="InterPro" id="IPR017941">
    <property type="entry name" value="Rieske_2Fe-2S"/>
</dbReference>
<keyword evidence="7" id="KW-1185">Reference proteome</keyword>
<name>A0A2T3A8E2_9PEZI</name>
<dbReference type="FunFam" id="2.102.10.10:FF:000014">
    <property type="entry name" value="Oxidoreductase, FAD dependent"/>
    <property type="match status" value="1"/>
</dbReference>
<dbReference type="InterPro" id="IPR036922">
    <property type="entry name" value="Rieske_2Fe-2S_sf"/>
</dbReference>
<dbReference type="Gene3D" id="2.102.10.10">
    <property type="entry name" value="Rieske [2Fe-2S] iron-sulphur domain"/>
    <property type="match status" value="1"/>
</dbReference>
<keyword evidence="4" id="KW-0411">Iron-sulfur</keyword>
<dbReference type="Pfam" id="PF00355">
    <property type="entry name" value="Rieske"/>
    <property type="match status" value="1"/>
</dbReference>
<feature type="domain" description="Rieske" evidence="5">
    <location>
        <begin position="461"/>
        <end position="546"/>
    </location>
</feature>
<evidence type="ECO:0000313" key="6">
    <source>
        <dbReference type="EMBL" id="PSR85681.1"/>
    </source>
</evidence>
<dbReference type="Pfam" id="PF01266">
    <property type="entry name" value="DAO"/>
    <property type="match status" value="1"/>
</dbReference>
<evidence type="ECO:0000256" key="4">
    <source>
        <dbReference type="ARBA" id="ARBA00023014"/>
    </source>
</evidence>
<dbReference type="CDD" id="cd03477">
    <property type="entry name" value="Rieske_YhfW_C"/>
    <property type="match status" value="1"/>
</dbReference>
<keyword evidence="1" id="KW-0001">2Fe-2S</keyword>
<dbReference type="GO" id="GO:0005737">
    <property type="term" value="C:cytoplasm"/>
    <property type="evidence" value="ECO:0007669"/>
    <property type="project" value="TreeGrafter"/>
</dbReference>
<sequence length="546" mass="59573">MASSSNLDAQYQQTSGATVPVWVHKDKFANRPKFNPLTADTQADVCIIGAGIAGLSIAQQLVSRGKSVVLLEAREVLSGETGRTSGHLASALDDGYVEIENKHGREGAKAAADSHVWALRHVGQVAKKLDIDCEYRIVPGYQVSQYPRGDKGHDDEVKELKDEVKLAKELGLDVEFREGFAIKGWDGMIDQRDAAVFNGQAAFHPTLYLLGLLKWLKDQPNFQCFTNTRMMAAQEVGGIGSSLGFGDKTVEVKTEAGHIVRCDYAVEATNVPLQKLSVIVELAYFRTYAIAIRIPRGSVEDCFIYDQAALYKYVRMTACDDKDEYMIVGGCDHKVGQESAAGRYEELEAWTRERFPQAGSVDYKWSGQVVEPEDYVAFIGKNQGQDRVFIVTGDSGNGLTHGVLAGRLIADEIEGKGADSETALWATLYNPKRVLSIAKKAPSLIAHDVQVNLQYKRFLQSDIQDIEDLAPGSGGVLNPTLGKPVAVYKDENGKVTKLSALCPHLKGVVCWNGSEKSWDCPIHGSRFAQNGTCVMGPAKAGLQPVE</sequence>